<sequence>MDMNSIAQQFTDFYYNTFDTNRAQLGALYRDNSMLTFEGAPFQGTQNIVEKLTSLAFQKVIHKVGTRDVQPTGADASSLFVLVTGALIVDDDAEHPMNFSQAFTLAPDGAGSFYVYNDCFRLSFG</sequence>
<comment type="subcellular location">
    <subcellularLocation>
        <location evidence="3">Cytoplasm</location>
    </subcellularLocation>
    <subcellularLocation>
        <location evidence="3">Nucleus</location>
    </subcellularLocation>
</comment>
<protein>
    <recommendedName>
        <fullName evidence="2 3">Nuclear transport factor 2</fullName>
        <shortName evidence="3">NTF-2</shortName>
    </recommendedName>
</protein>
<dbReference type="GO" id="GO:0006606">
    <property type="term" value="P:protein import into nucleus"/>
    <property type="evidence" value="ECO:0007669"/>
    <property type="project" value="UniProtKB-ARBA"/>
</dbReference>
<organism evidence="5 6">
    <name type="scientific">Tilletia horrida</name>
    <dbReference type="NCBI Taxonomy" id="155126"/>
    <lineage>
        <taxon>Eukaryota</taxon>
        <taxon>Fungi</taxon>
        <taxon>Dikarya</taxon>
        <taxon>Basidiomycota</taxon>
        <taxon>Ustilaginomycotina</taxon>
        <taxon>Exobasidiomycetes</taxon>
        <taxon>Tilletiales</taxon>
        <taxon>Tilletiaceae</taxon>
        <taxon>Tilletia</taxon>
    </lineage>
</organism>
<evidence type="ECO:0000256" key="3">
    <source>
        <dbReference type="RuleBase" id="RU369002"/>
    </source>
</evidence>
<dbReference type="Pfam" id="PF02136">
    <property type="entry name" value="NTF2"/>
    <property type="match status" value="1"/>
</dbReference>
<comment type="function">
    <text evidence="3">Has a role in nuclear-cytoplasmic transport of proteins and mRNAs.</text>
</comment>
<dbReference type="CDD" id="cd00780">
    <property type="entry name" value="NTF2"/>
    <property type="match status" value="1"/>
</dbReference>
<evidence type="ECO:0000259" key="4">
    <source>
        <dbReference type="PROSITE" id="PS50177"/>
    </source>
</evidence>
<keyword evidence="3" id="KW-0813">Transport</keyword>
<dbReference type="InterPro" id="IPR018222">
    <property type="entry name" value="Nuclear_transport_factor_2_euk"/>
</dbReference>
<dbReference type="GO" id="GO:0005635">
    <property type="term" value="C:nuclear envelope"/>
    <property type="evidence" value="ECO:0007669"/>
    <property type="project" value="UniProtKB-ARBA"/>
</dbReference>
<dbReference type="InterPro" id="IPR032710">
    <property type="entry name" value="NTF2-like_dom_sf"/>
</dbReference>
<gene>
    <name evidence="5" type="primary">NTF2</name>
    <name evidence="5" type="ORF">OC842_004723</name>
</gene>
<dbReference type="InterPro" id="IPR002075">
    <property type="entry name" value="NTF2_dom"/>
</dbReference>
<dbReference type="FunFam" id="3.10.450.50:FF:000005">
    <property type="entry name" value="Nuclear transport factor 2"/>
    <property type="match status" value="1"/>
</dbReference>
<dbReference type="Proteomes" id="UP001176521">
    <property type="component" value="Unassembled WGS sequence"/>
</dbReference>
<dbReference type="AlphaFoldDB" id="A0AAN6G9B8"/>
<feature type="domain" description="NTF2" evidence="4">
    <location>
        <begin position="6"/>
        <end position="122"/>
    </location>
</feature>
<evidence type="ECO:0000256" key="1">
    <source>
        <dbReference type="ARBA" id="ARBA00022490"/>
    </source>
</evidence>
<dbReference type="GO" id="GO:0005737">
    <property type="term" value="C:cytoplasm"/>
    <property type="evidence" value="ECO:0007669"/>
    <property type="project" value="UniProtKB-SubCell"/>
</dbReference>
<dbReference type="EMBL" id="JAPDMQ010000293">
    <property type="protein sequence ID" value="KAK0527883.1"/>
    <property type="molecule type" value="Genomic_DNA"/>
</dbReference>
<comment type="caution">
    <text evidence="5">The sequence shown here is derived from an EMBL/GenBank/DDBJ whole genome shotgun (WGS) entry which is preliminary data.</text>
</comment>
<evidence type="ECO:0000256" key="2">
    <source>
        <dbReference type="ARBA" id="ARBA00026247"/>
    </source>
</evidence>
<accession>A0AAN6G9B8</accession>
<dbReference type="GO" id="GO:0051028">
    <property type="term" value="P:mRNA transport"/>
    <property type="evidence" value="ECO:0007669"/>
    <property type="project" value="UniProtKB-UniRule"/>
</dbReference>
<proteinExistence type="predicted"/>
<dbReference type="PROSITE" id="PS50177">
    <property type="entry name" value="NTF2_DOMAIN"/>
    <property type="match status" value="1"/>
</dbReference>
<dbReference type="InterPro" id="IPR045875">
    <property type="entry name" value="NTF2"/>
</dbReference>
<dbReference type="SUPFAM" id="SSF54427">
    <property type="entry name" value="NTF2-like"/>
    <property type="match status" value="1"/>
</dbReference>
<reference evidence="5" key="1">
    <citation type="journal article" date="2023" name="PhytoFront">
        <title>Draft Genome Resources of Seven Strains of Tilletia horrida, Causal Agent of Kernel Smut of Rice.</title>
        <authorList>
            <person name="Khanal S."/>
            <person name="Antony Babu S."/>
            <person name="Zhou X.G."/>
        </authorList>
    </citation>
    <scope>NUCLEOTIDE SEQUENCE</scope>
    <source>
        <strain evidence="5">TX3</strain>
    </source>
</reference>
<name>A0AAN6G9B8_9BASI</name>
<keyword evidence="3" id="KW-0539">Nucleus</keyword>
<dbReference type="Gene3D" id="3.10.450.50">
    <property type="match status" value="1"/>
</dbReference>
<keyword evidence="3" id="KW-0653">Protein transport</keyword>
<evidence type="ECO:0000313" key="6">
    <source>
        <dbReference type="Proteomes" id="UP001176521"/>
    </source>
</evidence>
<evidence type="ECO:0000313" key="5">
    <source>
        <dbReference type="EMBL" id="KAK0527883.1"/>
    </source>
</evidence>
<dbReference type="PANTHER" id="PTHR12612">
    <property type="entry name" value="NUCLEAR TRANSPORT FACTOR 2"/>
    <property type="match status" value="1"/>
</dbReference>
<keyword evidence="6" id="KW-1185">Reference proteome</keyword>
<keyword evidence="1 3" id="KW-0963">Cytoplasm</keyword>